<dbReference type="Proteomes" id="UP001164286">
    <property type="component" value="Unassembled WGS sequence"/>
</dbReference>
<dbReference type="RefSeq" id="XP_052946309.1">
    <property type="nucleotide sequence ID" value="XM_053093305.1"/>
</dbReference>
<feature type="region of interest" description="Disordered" evidence="1">
    <location>
        <begin position="63"/>
        <end position="117"/>
    </location>
</feature>
<keyword evidence="4" id="KW-1185">Reference proteome</keyword>
<reference evidence="3" key="1">
    <citation type="journal article" date="2022" name="G3 (Bethesda)">
        <title>High quality genome of the basidiomycete yeast Dioszegia hungarica PDD-24b-2 isolated from cloud water.</title>
        <authorList>
            <person name="Jarrige D."/>
            <person name="Haridas S."/>
            <person name="Bleykasten-Grosshans C."/>
            <person name="Joly M."/>
            <person name="Nadalig T."/>
            <person name="Sancelme M."/>
            <person name="Vuilleumier S."/>
            <person name="Grigoriev I.V."/>
            <person name="Amato P."/>
            <person name="Bringel F."/>
        </authorList>
    </citation>
    <scope>NUCLEOTIDE SEQUENCE</scope>
    <source>
        <strain evidence="3">PDD-24b-2</strain>
    </source>
</reference>
<dbReference type="EMBL" id="JAKWFO010000005">
    <property type="protein sequence ID" value="KAI9636532.1"/>
    <property type="molecule type" value="Genomic_DNA"/>
</dbReference>
<feature type="compositionally biased region" description="Low complexity" evidence="1">
    <location>
        <begin position="63"/>
        <end position="88"/>
    </location>
</feature>
<feature type="compositionally biased region" description="Low complexity" evidence="1">
    <location>
        <begin position="98"/>
        <end position="111"/>
    </location>
</feature>
<feature type="compositionally biased region" description="Polar residues" evidence="1">
    <location>
        <begin position="381"/>
        <end position="394"/>
    </location>
</feature>
<comment type="caution">
    <text evidence="3">The sequence shown here is derived from an EMBL/GenBank/DDBJ whole genome shotgun (WGS) entry which is preliminary data.</text>
</comment>
<keyword evidence="2" id="KW-0472">Membrane</keyword>
<dbReference type="GeneID" id="77732510"/>
<accession>A0AA38H9V6</accession>
<sequence>MAEMRIGVANGGGMPMNGVSAVGTGATGQAAAQAPLQAAPAAGAAGAIAEAVEAGVAPQAGQAVPAAGPQAPVSAPGPGTWQPAAPAAPVAPAPVQPVQPAAGAQQPQAAPYNPPPSVAAAPLSLPATYGSSDAYNPLTSPDSSTSTSLSSGSKAAIAVPLVIVALAILALGGVVWYKRHPRNGAGISRRRSYGEKDDMSLSEKAMIPGYGRKPSRSTSIRSLASTVIGSSRGVTVVPHIDVPDLARPAPSVAPSIASIRRPTAMNLTKPLPPISEYGSNSSGSSARTRSTVPVIAAATVARRADAQYLHSPSSPRPRSGPETIVEEGSVRSEEDGESEMSTAYTTAPNSPRARMRASQNKGYFATSRLSTLSIGGISINRSSPPAASVYSTHSAPLPRSKRSGPSRRPIPQHVYSYAQSLPNSIARVAPVSSARRSPALAPALAHSPQSSCESESLPEMVDFPPDHPFARKYGASHTSHSSSRSKHIKLQAYETEDAESMVRSITERTELTLPWGFAEAKKAKVDDGVKPLRQETKESGVKLFREETRKGADWARERQL</sequence>
<evidence type="ECO:0000256" key="2">
    <source>
        <dbReference type="SAM" id="Phobius"/>
    </source>
</evidence>
<proteinExistence type="predicted"/>
<organism evidence="3 4">
    <name type="scientific">Dioszegia hungarica</name>
    <dbReference type="NCBI Taxonomy" id="4972"/>
    <lineage>
        <taxon>Eukaryota</taxon>
        <taxon>Fungi</taxon>
        <taxon>Dikarya</taxon>
        <taxon>Basidiomycota</taxon>
        <taxon>Agaricomycotina</taxon>
        <taxon>Tremellomycetes</taxon>
        <taxon>Tremellales</taxon>
        <taxon>Bulleribasidiaceae</taxon>
        <taxon>Dioszegia</taxon>
    </lineage>
</organism>
<evidence type="ECO:0000256" key="1">
    <source>
        <dbReference type="SAM" id="MobiDB-lite"/>
    </source>
</evidence>
<feature type="compositionally biased region" description="Polar residues" evidence="1">
    <location>
        <begin position="339"/>
        <end position="349"/>
    </location>
</feature>
<feature type="region of interest" description="Disordered" evidence="1">
    <location>
        <begin position="306"/>
        <end position="359"/>
    </location>
</feature>
<feature type="compositionally biased region" description="Low complexity" evidence="1">
    <location>
        <begin position="278"/>
        <end position="290"/>
    </location>
</feature>
<feature type="region of interest" description="Disordered" evidence="1">
    <location>
        <begin position="381"/>
        <end position="410"/>
    </location>
</feature>
<dbReference type="AlphaFoldDB" id="A0AA38H9V6"/>
<feature type="transmembrane region" description="Helical" evidence="2">
    <location>
        <begin position="155"/>
        <end position="177"/>
    </location>
</feature>
<protein>
    <submittedName>
        <fullName evidence="3">Uncharacterized protein</fullName>
    </submittedName>
</protein>
<gene>
    <name evidence="3" type="ORF">MKK02DRAFT_45236</name>
</gene>
<evidence type="ECO:0000313" key="4">
    <source>
        <dbReference type="Proteomes" id="UP001164286"/>
    </source>
</evidence>
<keyword evidence="2" id="KW-0812">Transmembrane</keyword>
<feature type="region of interest" description="Disordered" evidence="1">
    <location>
        <begin position="263"/>
        <end position="290"/>
    </location>
</feature>
<evidence type="ECO:0000313" key="3">
    <source>
        <dbReference type="EMBL" id="KAI9636532.1"/>
    </source>
</evidence>
<name>A0AA38H9V6_9TREE</name>
<feature type="compositionally biased region" description="Low complexity" evidence="1">
    <location>
        <begin position="311"/>
        <end position="321"/>
    </location>
</feature>
<keyword evidence="2" id="KW-1133">Transmembrane helix</keyword>